<organism evidence="2 3">
    <name type="scientific">Microvirga makkahensis</name>
    <dbReference type="NCBI Taxonomy" id="1128670"/>
    <lineage>
        <taxon>Bacteria</taxon>
        <taxon>Pseudomonadati</taxon>
        <taxon>Pseudomonadota</taxon>
        <taxon>Alphaproteobacteria</taxon>
        <taxon>Hyphomicrobiales</taxon>
        <taxon>Methylobacteriaceae</taxon>
        <taxon>Microvirga</taxon>
    </lineage>
</organism>
<dbReference type="InterPro" id="IPR024047">
    <property type="entry name" value="MM3350-like_sf"/>
</dbReference>
<comment type="caution">
    <text evidence="2">The sequence shown here is derived from an EMBL/GenBank/DDBJ whole genome shotgun (WGS) entry which is preliminary data.</text>
</comment>
<protein>
    <submittedName>
        <fullName evidence="2">Plasmid pRiA4b ORF-3 family protein</fullName>
    </submittedName>
</protein>
<dbReference type="SUPFAM" id="SSF159941">
    <property type="entry name" value="MM3350-like"/>
    <property type="match status" value="1"/>
</dbReference>
<dbReference type="Gene3D" id="3.10.290.30">
    <property type="entry name" value="MM3350-like"/>
    <property type="match status" value="1"/>
</dbReference>
<dbReference type="Pfam" id="PF07929">
    <property type="entry name" value="PRiA4_ORF3"/>
    <property type="match status" value="1"/>
</dbReference>
<feature type="domain" description="Plasmid pRiA4b Orf3-like" evidence="1">
    <location>
        <begin position="2"/>
        <end position="122"/>
    </location>
</feature>
<dbReference type="PANTHER" id="PTHR41878:SF1">
    <property type="entry name" value="TNPR PROTEIN"/>
    <property type="match status" value="1"/>
</dbReference>
<reference evidence="2 3" key="1">
    <citation type="submission" date="2019-12" db="EMBL/GenBank/DDBJ databases">
        <authorList>
            <person name="Yuan C.-G."/>
        </authorList>
    </citation>
    <scope>NUCLEOTIDE SEQUENCE [LARGE SCALE GENOMIC DNA]</scope>
    <source>
        <strain evidence="2 3">KCTC 23863</strain>
    </source>
</reference>
<sequence length="200" mass="22880">MIWRRVQVPASLTLRELHGVFQVVMGWEGIHLFQFTLRAKRFGSLELAAQSPDVPLSELRFRKGARFRYEYDLNGPWEHEVRLESRHEADQGTMYPICLGGDGSCPPEDCGGVPGFLDQRQACITLETSHDFAVLADFADKLALKRSTGASIDAEEIDQIREALECLEVRQGWVGKPFSRKEVNERLSKTEYLDLMHQQW</sequence>
<dbReference type="OrthoDB" id="9816539at2"/>
<evidence type="ECO:0000259" key="1">
    <source>
        <dbReference type="Pfam" id="PF07929"/>
    </source>
</evidence>
<name>A0A7X3SMK6_9HYPH</name>
<dbReference type="EMBL" id="WURB01000002">
    <property type="protein sequence ID" value="MXQ10472.1"/>
    <property type="molecule type" value="Genomic_DNA"/>
</dbReference>
<dbReference type="Proteomes" id="UP000436483">
    <property type="component" value="Unassembled WGS sequence"/>
</dbReference>
<evidence type="ECO:0000313" key="2">
    <source>
        <dbReference type="EMBL" id="MXQ10472.1"/>
    </source>
</evidence>
<accession>A0A7X3SMK6</accession>
<dbReference type="AlphaFoldDB" id="A0A7X3SMK6"/>
<dbReference type="InterPro" id="IPR012912">
    <property type="entry name" value="Plasmid_pRiA4b_Orf3-like"/>
</dbReference>
<keyword evidence="3" id="KW-1185">Reference proteome</keyword>
<dbReference type="PANTHER" id="PTHR41878">
    <property type="entry name" value="LEXA REPRESSOR-RELATED"/>
    <property type="match status" value="1"/>
</dbReference>
<gene>
    <name evidence="2" type="ORF">GR328_03155</name>
</gene>
<proteinExistence type="predicted"/>
<evidence type="ECO:0000313" key="3">
    <source>
        <dbReference type="Proteomes" id="UP000436483"/>
    </source>
</evidence>
<reference evidence="2 3" key="2">
    <citation type="submission" date="2020-01" db="EMBL/GenBank/DDBJ databases">
        <title>Microvirga sp. nov., an arsenate reduction bacterium isolated from Tibet hotspring sediments.</title>
        <authorList>
            <person name="Xian W.-D."/>
            <person name="Li W.-J."/>
        </authorList>
    </citation>
    <scope>NUCLEOTIDE SEQUENCE [LARGE SCALE GENOMIC DNA]</scope>
    <source>
        <strain evidence="2 3">KCTC 23863</strain>
    </source>
</reference>